<dbReference type="PANTHER" id="PTHR12110:SF21">
    <property type="entry name" value="XYLOSE ISOMERASE-LIKE TIM BARREL DOMAIN-CONTAINING PROTEIN"/>
    <property type="match status" value="1"/>
</dbReference>
<dbReference type="GO" id="GO:0016853">
    <property type="term" value="F:isomerase activity"/>
    <property type="evidence" value="ECO:0007669"/>
    <property type="project" value="UniProtKB-KW"/>
</dbReference>
<evidence type="ECO:0000259" key="1">
    <source>
        <dbReference type="Pfam" id="PF01261"/>
    </source>
</evidence>
<dbReference type="InterPro" id="IPR013022">
    <property type="entry name" value="Xyl_isomerase-like_TIM-brl"/>
</dbReference>
<proteinExistence type="predicted"/>
<dbReference type="GeneID" id="56084894"/>
<dbReference type="EMBL" id="CP058909">
    <property type="protein sequence ID" value="QLH83746.1"/>
    <property type="molecule type" value="Genomic_DNA"/>
</dbReference>
<sequence>MRLGGPVFADYETPEEWIDALDDLGYTAAYCPVDTDADPETVRAYREAATDADVVIAEVGAWGVNPVGPDADEREAAIAHCARHLELADAVGANCAVNVAGSRGDSWAGPHPDNFDADTFGLVVESVREILDRAGPDAASYALEAMPAMVPDSVESYRRLLDAVDRDAFAVHFDPVNLVASPRRYADTATLIERFVDEFGDQIQCVHLKDVAMGSDPLVHLSEVPPGEGNLDYRALLRALDGLDDDLPIMLEHLDGPDEYERAAEHVGDVSDEVGVSA</sequence>
<keyword evidence="2" id="KW-0413">Isomerase</keyword>
<protein>
    <submittedName>
        <fullName evidence="2">Sugar phosphate isomerase/epimerase</fullName>
    </submittedName>
</protein>
<accession>A0A7D5P8Y3</accession>
<dbReference type="InterPro" id="IPR050312">
    <property type="entry name" value="IolE/XylAMocC-like"/>
</dbReference>
<dbReference type="SUPFAM" id="SSF51658">
    <property type="entry name" value="Xylose isomerase-like"/>
    <property type="match status" value="1"/>
</dbReference>
<dbReference type="PANTHER" id="PTHR12110">
    <property type="entry name" value="HYDROXYPYRUVATE ISOMERASE"/>
    <property type="match status" value="1"/>
</dbReference>
<evidence type="ECO:0000313" key="2">
    <source>
        <dbReference type="EMBL" id="QLH83746.1"/>
    </source>
</evidence>
<reference evidence="2 3" key="1">
    <citation type="submission" date="2020-07" db="EMBL/GenBank/DDBJ databases">
        <title>Halosimplex litoreum sp. nov. and Halosimplex rubrum sp. nov., isolated from different salt environments.</title>
        <authorList>
            <person name="Cui H."/>
        </authorList>
    </citation>
    <scope>NUCLEOTIDE SEQUENCE [LARGE SCALE GENOMIC DNA]</scope>
    <source>
        <strain evidence="2 3">R2</strain>
    </source>
</reference>
<dbReference type="Gene3D" id="3.20.20.150">
    <property type="entry name" value="Divalent-metal-dependent TIM barrel enzymes"/>
    <property type="match status" value="1"/>
</dbReference>
<dbReference type="KEGG" id="hpel:HZS54_19855"/>
<dbReference type="Pfam" id="PF01261">
    <property type="entry name" value="AP_endonuc_2"/>
    <property type="match status" value="1"/>
</dbReference>
<evidence type="ECO:0000313" key="3">
    <source>
        <dbReference type="Proteomes" id="UP000509346"/>
    </source>
</evidence>
<name>A0A7D5P8Y3_9EURY</name>
<gene>
    <name evidence="2" type="ORF">HZS54_19855</name>
</gene>
<dbReference type="Proteomes" id="UP000509346">
    <property type="component" value="Chromosome"/>
</dbReference>
<feature type="domain" description="Xylose isomerase-like TIM barrel" evidence="1">
    <location>
        <begin position="19"/>
        <end position="266"/>
    </location>
</feature>
<dbReference type="RefSeq" id="WP_179918788.1">
    <property type="nucleotide sequence ID" value="NZ_CP058909.1"/>
</dbReference>
<keyword evidence="3" id="KW-1185">Reference proteome</keyword>
<dbReference type="OrthoDB" id="372143at2157"/>
<dbReference type="AlphaFoldDB" id="A0A7D5P8Y3"/>
<dbReference type="InterPro" id="IPR036237">
    <property type="entry name" value="Xyl_isomerase-like_sf"/>
</dbReference>
<organism evidence="2 3">
    <name type="scientific">Halosimplex pelagicum</name>
    <dbReference type="NCBI Taxonomy" id="869886"/>
    <lineage>
        <taxon>Archaea</taxon>
        <taxon>Methanobacteriati</taxon>
        <taxon>Methanobacteriota</taxon>
        <taxon>Stenosarchaea group</taxon>
        <taxon>Halobacteria</taxon>
        <taxon>Halobacteriales</taxon>
        <taxon>Haloarculaceae</taxon>
        <taxon>Halosimplex</taxon>
    </lineage>
</organism>